<dbReference type="SMART" id="SM00267">
    <property type="entry name" value="GGDEF"/>
    <property type="match status" value="1"/>
</dbReference>
<reference evidence="3 4" key="1">
    <citation type="submission" date="2023-06" db="EMBL/GenBank/DDBJ databases">
        <title>Influencing factors and mechanism of Cr(VI) reduction by facultative anaerobic Exiguobacterium sp. PY14.</title>
        <authorList>
            <person name="Zou L."/>
        </authorList>
    </citation>
    <scope>NUCLEOTIDE SEQUENCE [LARGE SCALE GENOMIC DNA]</scope>
    <source>
        <strain evidence="3 4">PY14</strain>
    </source>
</reference>
<dbReference type="InterPro" id="IPR001633">
    <property type="entry name" value="EAL_dom"/>
</dbReference>
<feature type="domain" description="GGDEF" evidence="2">
    <location>
        <begin position="217"/>
        <end position="347"/>
    </location>
</feature>
<dbReference type="Pfam" id="PF00563">
    <property type="entry name" value="EAL"/>
    <property type="match status" value="1"/>
</dbReference>
<dbReference type="InterPro" id="IPR029787">
    <property type="entry name" value="Nucleotide_cyclase"/>
</dbReference>
<dbReference type="Gene3D" id="3.20.20.450">
    <property type="entry name" value="EAL domain"/>
    <property type="match status" value="1"/>
</dbReference>
<dbReference type="EMBL" id="JASWER010000003">
    <property type="protein sequence ID" value="MDL5376423.1"/>
    <property type="molecule type" value="Genomic_DNA"/>
</dbReference>
<dbReference type="InterPro" id="IPR035919">
    <property type="entry name" value="EAL_sf"/>
</dbReference>
<name>A0ABT7MMK2_9BACL</name>
<dbReference type="RefSeq" id="WP_214832176.1">
    <property type="nucleotide sequence ID" value="NZ_CP183077.1"/>
</dbReference>
<evidence type="ECO:0000313" key="4">
    <source>
        <dbReference type="Proteomes" id="UP001230807"/>
    </source>
</evidence>
<dbReference type="InterPro" id="IPR029016">
    <property type="entry name" value="GAF-like_dom_sf"/>
</dbReference>
<dbReference type="InterPro" id="IPR003018">
    <property type="entry name" value="GAF"/>
</dbReference>
<evidence type="ECO:0000259" key="2">
    <source>
        <dbReference type="PROSITE" id="PS50887"/>
    </source>
</evidence>
<dbReference type="SMART" id="SM00052">
    <property type="entry name" value="EAL"/>
    <property type="match status" value="1"/>
</dbReference>
<keyword evidence="4" id="KW-1185">Reference proteome</keyword>
<dbReference type="PANTHER" id="PTHR33121">
    <property type="entry name" value="CYCLIC DI-GMP PHOSPHODIESTERASE PDEF"/>
    <property type="match status" value="1"/>
</dbReference>
<dbReference type="PROSITE" id="PS50887">
    <property type="entry name" value="GGDEF"/>
    <property type="match status" value="1"/>
</dbReference>
<dbReference type="SUPFAM" id="SSF55781">
    <property type="entry name" value="GAF domain-like"/>
    <property type="match status" value="1"/>
</dbReference>
<dbReference type="PANTHER" id="PTHR33121:SF19">
    <property type="entry name" value="CYCLIC DI-GMP PHOSPHODIESTERASE PA2567"/>
    <property type="match status" value="1"/>
</dbReference>
<dbReference type="InterPro" id="IPR043128">
    <property type="entry name" value="Rev_trsase/Diguanyl_cyclase"/>
</dbReference>
<dbReference type="SUPFAM" id="SSF55073">
    <property type="entry name" value="Nucleotide cyclase"/>
    <property type="match status" value="1"/>
</dbReference>
<gene>
    <name evidence="3" type="ORF">QR695_05325</name>
</gene>
<dbReference type="Gene3D" id="3.30.450.40">
    <property type="match status" value="1"/>
</dbReference>
<evidence type="ECO:0000313" key="3">
    <source>
        <dbReference type="EMBL" id="MDL5376423.1"/>
    </source>
</evidence>
<accession>A0ABT7MMK2</accession>
<comment type="caution">
    <text evidence="3">The sequence shown here is derived from an EMBL/GenBank/DDBJ whole genome shotgun (WGS) entry which is preliminary data.</text>
</comment>
<evidence type="ECO:0000259" key="1">
    <source>
        <dbReference type="PROSITE" id="PS50883"/>
    </source>
</evidence>
<dbReference type="PROSITE" id="PS50883">
    <property type="entry name" value="EAL"/>
    <property type="match status" value="1"/>
</dbReference>
<dbReference type="SMART" id="SM00065">
    <property type="entry name" value="GAF"/>
    <property type="match status" value="1"/>
</dbReference>
<feature type="domain" description="EAL" evidence="1">
    <location>
        <begin position="356"/>
        <end position="609"/>
    </location>
</feature>
<dbReference type="Proteomes" id="UP001230807">
    <property type="component" value="Unassembled WGS sequence"/>
</dbReference>
<sequence>MNEGNFSTQSYRKHQEKLFELVRMPEVTEAAVRQALSYMCEVVSDMLDVDTVSIWHFDESYASISCQVAYSKENGPSEPVLTVMRGDAPVYFDALRTNRVLPFEDVRTHEWVKDLYQQYFVEGQRIYSMLDAPIYANNQAKGVICCETFAPRQWTFIEELIVSTLSDFIAILYLRLDRREIDEHIAKLAYTDEQTGLMNLNGFVERVDALREEAPHQLGSLIYLRADEFRSVETAIGIQRADDIVIELAERLQQVVDASLLARVSQSGFLLWTPYGDRIKVKTLADLICETVTSEPFAVGELDVVLTMSAFISIEDKSRSTLEMMDTTRITANDRHVQRGGIAFYEEEMGEKATARLTLEMNLRKGLALNEFTLYYQPKIEASTGKLKGFEGLMRWIHPKQGLIPPLDFIPLAESTGVIIALEEWALEAACRQLKTWHDAGRMYQLALNLSARHFLSDGVVEKLAHIVKEMGVCPNYLTFEITESVGMENQQHVIERFVAFREQGFSISIDDFGTGFSAFVYLKHYPIHEIKIDRQFIQVTDNDPTGNVIVQSIIELARGLGLKTVCEGIETTDQRDTLRSLGCDEMQGYLFSRPLPIDELETWIDDYDTTKKDSLR</sequence>
<organism evidence="3 4">
    <name type="scientific">Exiguobacterium mexicanum</name>
    <dbReference type="NCBI Taxonomy" id="340146"/>
    <lineage>
        <taxon>Bacteria</taxon>
        <taxon>Bacillati</taxon>
        <taxon>Bacillota</taxon>
        <taxon>Bacilli</taxon>
        <taxon>Bacillales</taxon>
        <taxon>Bacillales Family XII. Incertae Sedis</taxon>
        <taxon>Exiguobacterium</taxon>
    </lineage>
</organism>
<dbReference type="InterPro" id="IPR000160">
    <property type="entry name" value="GGDEF_dom"/>
</dbReference>
<dbReference type="InterPro" id="IPR050706">
    <property type="entry name" value="Cyclic-di-GMP_PDE-like"/>
</dbReference>
<proteinExistence type="predicted"/>
<dbReference type="Pfam" id="PF01590">
    <property type="entry name" value="GAF"/>
    <property type="match status" value="1"/>
</dbReference>
<dbReference type="Gene3D" id="3.30.70.270">
    <property type="match status" value="1"/>
</dbReference>
<protein>
    <submittedName>
        <fullName evidence="3">Sensor domain-containing phosphodiesterase</fullName>
    </submittedName>
</protein>
<dbReference type="SUPFAM" id="SSF141868">
    <property type="entry name" value="EAL domain-like"/>
    <property type="match status" value="1"/>
</dbReference>
<dbReference type="CDD" id="cd01948">
    <property type="entry name" value="EAL"/>
    <property type="match status" value="1"/>
</dbReference>
<dbReference type="Pfam" id="PF00990">
    <property type="entry name" value="GGDEF"/>
    <property type="match status" value="1"/>
</dbReference>